<name>A0A4Q4S0A2_9PLEO</name>
<evidence type="ECO:0000313" key="1">
    <source>
        <dbReference type="EMBL" id="RYO63183.1"/>
    </source>
</evidence>
<sequence length="118" mass="12807">MSNLSSEKKIDGLDDRLTNIENALASIASKLENNQTPSASRESFSQIRTQQSRLFDSIVVPAVETPAHFEGKTGNNTQSDYVRNLLVQVVGETPSVGQNAEVKAALTAMEEGTELDVR</sequence>
<accession>A0A4Q4S0A2</accession>
<dbReference type="EMBL" id="PEJP01000022">
    <property type="protein sequence ID" value="RYO63183.1"/>
    <property type="molecule type" value="Genomic_DNA"/>
</dbReference>
<comment type="caution">
    <text evidence="1">The sequence shown here is derived from an EMBL/GenBank/DDBJ whole genome shotgun (WGS) entry which is preliminary data.</text>
</comment>
<reference evidence="2" key="1">
    <citation type="journal article" date="2019" name="bioRxiv">
        <title>Genomics, evolutionary history and diagnostics of the Alternaria alternata species group including apple and Asian pear pathotypes.</title>
        <authorList>
            <person name="Armitage A.D."/>
            <person name="Cockerton H.M."/>
            <person name="Sreenivasaprasad S."/>
            <person name="Woodhall J.W."/>
            <person name="Lane C.R."/>
            <person name="Harrison R.J."/>
            <person name="Clarkson J.P."/>
        </authorList>
    </citation>
    <scope>NUCLEOTIDE SEQUENCE [LARGE SCALE GENOMIC DNA]</scope>
    <source>
        <strain evidence="2">RGR 97.0016</strain>
    </source>
</reference>
<proteinExistence type="predicted"/>
<protein>
    <submittedName>
        <fullName evidence="1">Uncharacterized protein</fullName>
    </submittedName>
</protein>
<dbReference type="OrthoDB" id="103819at2759"/>
<dbReference type="AlphaFoldDB" id="A0A4Q4S0A2"/>
<organism evidence="1 2">
    <name type="scientific">Alternaria arborescens</name>
    <dbReference type="NCBI Taxonomy" id="156630"/>
    <lineage>
        <taxon>Eukaryota</taxon>
        <taxon>Fungi</taxon>
        <taxon>Dikarya</taxon>
        <taxon>Ascomycota</taxon>
        <taxon>Pezizomycotina</taxon>
        <taxon>Dothideomycetes</taxon>
        <taxon>Pleosporomycetidae</taxon>
        <taxon>Pleosporales</taxon>
        <taxon>Pleosporineae</taxon>
        <taxon>Pleosporaceae</taxon>
        <taxon>Alternaria</taxon>
        <taxon>Alternaria sect. Alternaria</taxon>
    </lineage>
</organism>
<evidence type="ECO:0000313" key="2">
    <source>
        <dbReference type="Proteomes" id="UP000293823"/>
    </source>
</evidence>
<keyword evidence="2" id="KW-1185">Reference proteome</keyword>
<dbReference type="Proteomes" id="UP000293823">
    <property type="component" value="Unassembled WGS sequence"/>
</dbReference>
<gene>
    <name evidence="1" type="ORF">AA0113_g6191</name>
</gene>